<evidence type="ECO:0000259" key="10">
    <source>
        <dbReference type="Pfam" id="PF01743"/>
    </source>
</evidence>
<evidence type="ECO:0000256" key="1">
    <source>
        <dbReference type="ARBA" id="ARBA00001946"/>
    </source>
</evidence>
<dbReference type="GO" id="GO:0000049">
    <property type="term" value="F:tRNA binding"/>
    <property type="evidence" value="ECO:0007669"/>
    <property type="project" value="TreeGrafter"/>
</dbReference>
<keyword evidence="3" id="KW-0819">tRNA processing</keyword>
<feature type="domain" description="Poly A polymerase head" evidence="10">
    <location>
        <begin position="23"/>
        <end position="127"/>
    </location>
</feature>
<evidence type="ECO:0000256" key="8">
    <source>
        <dbReference type="ARBA" id="ARBA00022884"/>
    </source>
</evidence>
<keyword evidence="8 9" id="KW-0694">RNA-binding</keyword>
<dbReference type="Proteomes" id="UP000176404">
    <property type="component" value="Unassembled WGS sequence"/>
</dbReference>
<dbReference type="STRING" id="1802517.A2892_02000"/>
<dbReference type="AlphaFoldDB" id="A0A1F8BBP3"/>
<comment type="cofactor">
    <cofactor evidence="1">
        <name>Mg(2+)</name>
        <dbReference type="ChEBI" id="CHEBI:18420"/>
    </cofactor>
</comment>
<keyword evidence="7" id="KW-0460">Magnesium</keyword>
<feature type="domain" description="CCA-adding enzyme C-terminal" evidence="12">
    <location>
        <begin position="344"/>
        <end position="482"/>
    </location>
</feature>
<name>A0A1F8BBP3_9BACT</name>
<dbReference type="Pfam" id="PF01743">
    <property type="entry name" value="PolyA_pol"/>
    <property type="match status" value="1"/>
</dbReference>
<evidence type="ECO:0000256" key="3">
    <source>
        <dbReference type="ARBA" id="ARBA00022694"/>
    </source>
</evidence>
<dbReference type="InterPro" id="IPR006675">
    <property type="entry name" value="HDIG_dom"/>
</dbReference>
<evidence type="ECO:0000256" key="4">
    <source>
        <dbReference type="ARBA" id="ARBA00022695"/>
    </source>
</evidence>
<organism evidence="13 14">
    <name type="scientific">Candidatus Woesebacteria bacterium RIFCSPLOWO2_01_FULL_39_10b</name>
    <dbReference type="NCBI Taxonomy" id="1802517"/>
    <lineage>
        <taxon>Bacteria</taxon>
        <taxon>Candidatus Woeseibacteriota</taxon>
    </lineage>
</organism>
<evidence type="ECO:0000259" key="11">
    <source>
        <dbReference type="Pfam" id="PF12627"/>
    </source>
</evidence>
<evidence type="ECO:0008006" key="15">
    <source>
        <dbReference type="Google" id="ProtNLM"/>
    </source>
</evidence>
<evidence type="ECO:0000313" key="13">
    <source>
        <dbReference type="EMBL" id="OGM60795.1"/>
    </source>
</evidence>
<dbReference type="Pfam" id="PF13735">
    <property type="entry name" value="tRNA_NucTran2_2"/>
    <property type="match status" value="1"/>
</dbReference>
<evidence type="ECO:0000259" key="12">
    <source>
        <dbReference type="Pfam" id="PF13735"/>
    </source>
</evidence>
<gene>
    <name evidence="13" type="ORF">A2892_02000</name>
</gene>
<dbReference type="Gene3D" id="3.30.460.10">
    <property type="entry name" value="Beta Polymerase, domain 2"/>
    <property type="match status" value="1"/>
</dbReference>
<dbReference type="CDD" id="cd05398">
    <property type="entry name" value="NT_ClassII-CCAase"/>
    <property type="match status" value="1"/>
</dbReference>
<keyword evidence="4" id="KW-0548">Nucleotidyltransferase</keyword>
<dbReference type="SUPFAM" id="SSF81301">
    <property type="entry name" value="Nucleotidyltransferase"/>
    <property type="match status" value="1"/>
</dbReference>
<keyword evidence="6" id="KW-0547">Nucleotide-binding</keyword>
<dbReference type="GO" id="GO:0046872">
    <property type="term" value="F:metal ion binding"/>
    <property type="evidence" value="ECO:0007669"/>
    <property type="project" value="UniProtKB-KW"/>
</dbReference>
<evidence type="ECO:0000256" key="5">
    <source>
        <dbReference type="ARBA" id="ARBA00022723"/>
    </source>
</evidence>
<evidence type="ECO:0000313" key="14">
    <source>
        <dbReference type="Proteomes" id="UP000176404"/>
    </source>
</evidence>
<dbReference type="InterPro" id="IPR003607">
    <property type="entry name" value="HD/PDEase_dom"/>
</dbReference>
<dbReference type="GO" id="GO:0008033">
    <property type="term" value="P:tRNA processing"/>
    <property type="evidence" value="ECO:0007669"/>
    <property type="project" value="UniProtKB-KW"/>
</dbReference>
<evidence type="ECO:0000256" key="9">
    <source>
        <dbReference type="RuleBase" id="RU003953"/>
    </source>
</evidence>
<dbReference type="InterPro" id="IPR043519">
    <property type="entry name" value="NT_sf"/>
</dbReference>
<accession>A0A1F8BBP3</accession>
<dbReference type="PANTHER" id="PTHR46173:SF1">
    <property type="entry name" value="CCA TRNA NUCLEOTIDYLTRANSFERASE 1, MITOCHONDRIAL"/>
    <property type="match status" value="1"/>
</dbReference>
<evidence type="ECO:0000256" key="7">
    <source>
        <dbReference type="ARBA" id="ARBA00022842"/>
    </source>
</evidence>
<sequence>MKINLPKKVKQIIKNLEEKGVEIYIVGGAVRDILMAKLVYDWDFTTNATPDTIQKLFPDSFYDNKFGTVGIPSEVEGERSYEITTFRTEHGYSDARRPDKVEWGKTLEEDLKRRDFTINAMALRLTSFAQSKPAKHSSGDRLVRRSLGKGGVDSRGADAWNENEAEVELIDLYAGKKDLDNKLIRAVGDPNERFSEDALRMMRAVRIASELNFKIQPATLTAIQKNVSLIAKIARERVRDELLKILSSPHAYQGMTLFRETGLMEKILPEMQQTFGVDQKSPGRHHIHDVGTHLMLSLKHVLQRNPDPITRFATLIHDIGKPHTKKVLENGVITFYNHEMVSAKIARRIAARLKFSKKQSEKLYKLVRWHQFSVDETQTDSALRRFIRNVGVETVLDILDLRVGDRLGGGARETSWRLEEFKKRLIEVQKQPFTVHDLKISGFDVMEAFKIPPGPKVGEVLEKLYKEVVEKKIENEKDALLKRLGVISKPHI</sequence>
<dbReference type="Pfam" id="PF12627">
    <property type="entry name" value="PolyA_pol_RNAbd"/>
    <property type="match status" value="1"/>
</dbReference>
<dbReference type="NCBIfam" id="TIGR00277">
    <property type="entry name" value="HDIG"/>
    <property type="match status" value="1"/>
</dbReference>
<keyword evidence="5" id="KW-0479">Metal-binding</keyword>
<dbReference type="Gene3D" id="1.10.246.80">
    <property type="match status" value="1"/>
</dbReference>
<reference evidence="13 14" key="1">
    <citation type="journal article" date="2016" name="Nat. Commun.">
        <title>Thousands of microbial genomes shed light on interconnected biogeochemical processes in an aquifer system.</title>
        <authorList>
            <person name="Anantharaman K."/>
            <person name="Brown C.T."/>
            <person name="Hug L.A."/>
            <person name="Sharon I."/>
            <person name="Castelle C.J."/>
            <person name="Probst A.J."/>
            <person name="Thomas B.C."/>
            <person name="Singh A."/>
            <person name="Wilkins M.J."/>
            <person name="Karaoz U."/>
            <person name="Brodie E.L."/>
            <person name="Williams K.H."/>
            <person name="Hubbard S.S."/>
            <person name="Banfield J.F."/>
        </authorList>
    </citation>
    <scope>NUCLEOTIDE SEQUENCE [LARGE SCALE GENOMIC DNA]</scope>
</reference>
<evidence type="ECO:0000256" key="6">
    <source>
        <dbReference type="ARBA" id="ARBA00022741"/>
    </source>
</evidence>
<dbReference type="InterPro" id="IPR002646">
    <property type="entry name" value="PolA_pol_head_dom"/>
</dbReference>
<comment type="caution">
    <text evidence="13">The sequence shown here is derived from an EMBL/GenBank/DDBJ whole genome shotgun (WGS) entry which is preliminary data.</text>
</comment>
<dbReference type="CDD" id="cd00077">
    <property type="entry name" value="HDc"/>
    <property type="match status" value="1"/>
</dbReference>
<evidence type="ECO:0000256" key="2">
    <source>
        <dbReference type="ARBA" id="ARBA00022679"/>
    </source>
</evidence>
<dbReference type="GO" id="GO:0000166">
    <property type="term" value="F:nucleotide binding"/>
    <property type="evidence" value="ECO:0007669"/>
    <property type="project" value="UniProtKB-KW"/>
</dbReference>
<dbReference type="Gene3D" id="1.10.3090.10">
    <property type="entry name" value="cca-adding enzyme, domain 2"/>
    <property type="match status" value="1"/>
</dbReference>
<feature type="domain" description="tRNA nucleotidyltransferase/poly(A) polymerase RNA and SrmB- binding" evidence="11">
    <location>
        <begin position="212"/>
        <end position="272"/>
    </location>
</feature>
<protein>
    <recommendedName>
        <fullName evidence="15">HD domain-containing protein</fullName>
    </recommendedName>
</protein>
<dbReference type="PANTHER" id="PTHR46173">
    <property type="entry name" value="CCA TRNA NUCLEOTIDYLTRANSFERASE 1, MITOCHONDRIAL"/>
    <property type="match status" value="1"/>
</dbReference>
<dbReference type="GO" id="GO:0016779">
    <property type="term" value="F:nucleotidyltransferase activity"/>
    <property type="evidence" value="ECO:0007669"/>
    <property type="project" value="UniProtKB-KW"/>
</dbReference>
<dbReference type="SUPFAM" id="SSF81891">
    <property type="entry name" value="Poly A polymerase C-terminal region-like"/>
    <property type="match status" value="1"/>
</dbReference>
<dbReference type="EMBL" id="MGHD01000003">
    <property type="protein sequence ID" value="OGM60795.1"/>
    <property type="molecule type" value="Genomic_DNA"/>
</dbReference>
<proteinExistence type="inferred from homology"/>
<dbReference type="InterPro" id="IPR032810">
    <property type="entry name" value="CCA-adding_enz_C"/>
</dbReference>
<comment type="similarity">
    <text evidence="9">Belongs to the tRNA nucleotidyltransferase/poly(A) polymerase family.</text>
</comment>
<dbReference type="InterPro" id="IPR050264">
    <property type="entry name" value="Bact_CCA-adding_enz_type3_sf"/>
</dbReference>
<dbReference type="InterPro" id="IPR032828">
    <property type="entry name" value="PolyA_RNA-bd"/>
</dbReference>
<keyword evidence="2 9" id="KW-0808">Transferase</keyword>